<dbReference type="CDD" id="cd02440">
    <property type="entry name" value="AdoMet_MTases"/>
    <property type="match status" value="1"/>
</dbReference>
<dbReference type="Proteomes" id="UP000001107">
    <property type="component" value="Chromosome"/>
</dbReference>
<keyword evidence="1" id="KW-1133">Transmembrane helix</keyword>
<keyword evidence="3" id="KW-0808">Transferase</keyword>
<proteinExistence type="predicted"/>
<keyword evidence="4" id="KW-1185">Reference proteome</keyword>
<accession>A6UP92</accession>
<protein>
    <submittedName>
        <fullName evidence="3">Methyltransferase type 11</fullName>
    </submittedName>
</protein>
<dbReference type="GO" id="GO:0008757">
    <property type="term" value="F:S-adenosylmethionine-dependent methyltransferase activity"/>
    <property type="evidence" value="ECO:0007669"/>
    <property type="project" value="InterPro"/>
</dbReference>
<keyword evidence="3" id="KW-0489">Methyltransferase</keyword>
<dbReference type="STRING" id="406327.Mevan_0406"/>
<reference evidence="3" key="1">
    <citation type="submission" date="2007-06" db="EMBL/GenBank/DDBJ databases">
        <title>Complete sequence of Methanococcus vannielii SB.</title>
        <authorList>
            <consortium name="US DOE Joint Genome Institute"/>
            <person name="Copeland A."/>
            <person name="Lucas S."/>
            <person name="Lapidus A."/>
            <person name="Barry K."/>
            <person name="Glavina del Rio T."/>
            <person name="Dalin E."/>
            <person name="Tice H."/>
            <person name="Pitluck S."/>
            <person name="Chain P."/>
            <person name="Malfatti S."/>
            <person name="Shin M."/>
            <person name="Vergez L."/>
            <person name="Schmutz J."/>
            <person name="Larimer F."/>
            <person name="Land M."/>
            <person name="Hauser L."/>
            <person name="Kyrpides N."/>
            <person name="Anderson I."/>
            <person name="Sieprawska-Lupa M."/>
            <person name="Whitman W.B."/>
            <person name="Richardson P."/>
        </authorList>
    </citation>
    <scope>NUCLEOTIDE SEQUENCE [LARGE SCALE GENOMIC DNA]</scope>
    <source>
        <strain evidence="3">SB</strain>
    </source>
</reference>
<evidence type="ECO:0000313" key="4">
    <source>
        <dbReference type="Proteomes" id="UP000001107"/>
    </source>
</evidence>
<dbReference type="AlphaFoldDB" id="A6UP92"/>
<dbReference type="Pfam" id="PF08241">
    <property type="entry name" value="Methyltransf_11"/>
    <property type="match status" value="1"/>
</dbReference>
<keyword evidence="1" id="KW-0812">Transmembrane</keyword>
<dbReference type="GO" id="GO:0032259">
    <property type="term" value="P:methylation"/>
    <property type="evidence" value="ECO:0007669"/>
    <property type="project" value="UniProtKB-KW"/>
</dbReference>
<dbReference type="EMBL" id="CP000742">
    <property type="protein sequence ID" value="ABR54314.1"/>
    <property type="molecule type" value="Genomic_DNA"/>
</dbReference>
<dbReference type="InterPro" id="IPR013216">
    <property type="entry name" value="Methyltransf_11"/>
</dbReference>
<keyword evidence="1" id="KW-0472">Membrane</keyword>
<dbReference type="OrthoDB" id="57427at2157"/>
<evidence type="ECO:0000259" key="2">
    <source>
        <dbReference type="Pfam" id="PF08241"/>
    </source>
</evidence>
<dbReference type="InterPro" id="IPR029063">
    <property type="entry name" value="SAM-dependent_MTases_sf"/>
</dbReference>
<dbReference type="SUPFAM" id="SSF53335">
    <property type="entry name" value="S-adenosyl-L-methionine-dependent methyltransferases"/>
    <property type="match status" value="1"/>
</dbReference>
<dbReference type="Gene3D" id="3.40.50.150">
    <property type="entry name" value="Vaccinia Virus protein VP39"/>
    <property type="match status" value="1"/>
</dbReference>
<feature type="domain" description="Methyltransferase type 11" evidence="2">
    <location>
        <begin position="81"/>
        <end position="130"/>
    </location>
</feature>
<dbReference type="GeneID" id="25393755"/>
<evidence type="ECO:0000313" key="3">
    <source>
        <dbReference type="EMBL" id="ABR54314.1"/>
    </source>
</evidence>
<sequence length="244" mass="28558">MISTIFKKIDSKIPFYIRKIIDPEKGSINKFISDISKNIGSNKVVLDAGAGSCPYKKYFGHTMYESTDFEDIFDKSSKSMHSFICNLEKIPKNDNSYDVIINTQVLEHVENPQKVICEFYRILKENGELYLTAPLLYGVHGKPYNYFNFTNYGLKTMFEKAGFNIIYIKPRGGLFWQLSKEISIMLSYIYSQRKMLIEKIALFPFYVVSLLFCKFLIPFILYFLDSLDNEKEWTLGYECYCIKK</sequence>
<evidence type="ECO:0000256" key="1">
    <source>
        <dbReference type="SAM" id="Phobius"/>
    </source>
</evidence>
<dbReference type="RefSeq" id="WP_011972217.1">
    <property type="nucleotide sequence ID" value="NC_009634.1"/>
</dbReference>
<dbReference type="HOGENOM" id="CLU_080435_2_0_2"/>
<gene>
    <name evidence="3" type="ordered locus">Mevan_0406</name>
</gene>
<dbReference type="KEGG" id="mvn:Mevan_0406"/>
<feature type="transmembrane region" description="Helical" evidence="1">
    <location>
        <begin position="200"/>
        <end position="224"/>
    </location>
</feature>
<organism evidence="3 4">
    <name type="scientific">Methanococcus vannielii (strain ATCC 35089 / DSM 1224 / JCM 13029 / OCM 148 / SB)</name>
    <dbReference type="NCBI Taxonomy" id="406327"/>
    <lineage>
        <taxon>Archaea</taxon>
        <taxon>Methanobacteriati</taxon>
        <taxon>Methanobacteriota</taxon>
        <taxon>Methanomada group</taxon>
        <taxon>Methanococci</taxon>
        <taxon>Methanococcales</taxon>
        <taxon>Methanococcaceae</taxon>
        <taxon>Methanococcus</taxon>
    </lineage>
</organism>
<dbReference type="eggNOG" id="arCOG01789">
    <property type="taxonomic scope" value="Archaea"/>
</dbReference>
<name>A6UP92_METVS</name>